<dbReference type="PROSITE" id="PS50943">
    <property type="entry name" value="HTH_CROC1"/>
    <property type="match status" value="1"/>
</dbReference>
<gene>
    <name evidence="2" type="ORF">BTM25_21240</name>
</gene>
<dbReference type="GO" id="GO:0003677">
    <property type="term" value="F:DNA binding"/>
    <property type="evidence" value="ECO:0007669"/>
    <property type="project" value="InterPro"/>
</dbReference>
<protein>
    <submittedName>
        <fullName evidence="2">Helix-turn-helix domain protein</fullName>
    </submittedName>
</protein>
<reference evidence="2 3" key="1">
    <citation type="journal article" date="2017" name="Chemistry">
        <title>Isolation, Biosynthesis and Chemical Modifications of Rubterolones A-F: Rare Tropolone Alkaloids from Actinomadura sp. 5-2.</title>
        <authorList>
            <person name="Guo H."/>
            <person name="Benndorf R."/>
            <person name="Leichnitz D."/>
            <person name="Klassen J.L."/>
            <person name="Vollmers J."/>
            <person name="Gorls H."/>
            <person name="Steinacker M."/>
            <person name="Weigel C."/>
            <person name="Dahse H.M."/>
            <person name="Kaster A.K."/>
            <person name="de Beer Z.W."/>
            <person name="Poulsen M."/>
            <person name="Beemelmanns C."/>
        </authorList>
    </citation>
    <scope>NUCLEOTIDE SEQUENCE [LARGE SCALE GENOMIC DNA]</scope>
    <source>
        <strain evidence="2 3">5-2</strain>
    </source>
</reference>
<evidence type="ECO:0000313" key="2">
    <source>
        <dbReference type="EMBL" id="POM27705.1"/>
    </source>
</evidence>
<dbReference type="Pfam" id="PF19054">
    <property type="entry name" value="DUF5753"/>
    <property type="match status" value="1"/>
</dbReference>
<evidence type="ECO:0000313" key="3">
    <source>
        <dbReference type="Proteomes" id="UP000242367"/>
    </source>
</evidence>
<dbReference type="SUPFAM" id="SSF47413">
    <property type="entry name" value="lambda repressor-like DNA-binding domains"/>
    <property type="match status" value="1"/>
</dbReference>
<dbReference type="EMBL" id="MTBP01000001">
    <property type="protein sequence ID" value="POM27705.1"/>
    <property type="molecule type" value="Genomic_DNA"/>
</dbReference>
<comment type="caution">
    <text evidence="2">The sequence shown here is derived from an EMBL/GenBank/DDBJ whole genome shotgun (WGS) entry which is preliminary data.</text>
</comment>
<dbReference type="InterPro" id="IPR043917">
    <property type="entry name" value="DUF5753"/>
</dbReference>
<feature type="domain" description="HTH cro/C1-type" evidence="1">
    <location>
        <begin position="16"/>
        <end position="70"/>
    </location>
</feature>
<dbReference type="Pfam" id="PF13560">
    <property type="entry name" value="HTH_31"/>
    <property type="match status" value="1"/>
</dbReference>
<dbReference type="RefSeq" id="WP_103562490.1">
    <property type="nucleotide sequence ID" value="NZ_MTBP01000001.1"/>
</dbReference>
<dbReference type="AlphaFoldDB" id="A0A2P4URM9"/>
<accession>A0A2P4URM9</accession>
<dbReference type="SMART" id="SM00530">
    <property type="entry name" value="HTH_XRE"/>
    <property type="match status" value="1"/>
</dbReference>
<proteinExistence type="predicted"/>
<dbReference type="Gene3D" id="1.10.260.40">
    <property type="entry name" value="lambda repressor-like DNA-binding domains"/>
    <property type="match status" value="1"/>
</dbReference>
<dbReference type="InterPro" id="IPR010982">
    <property type="entry name" value="Lambda_DNA-bd_dom_sf"/>
</dbReference>
<evidence type="ECO:0000259" key="1">
    <source>
        <dbReference type="PROSITE" id="PS50943"/>
    </source>
</evidence>
<dbReference type="Proteomes" id="UP000242367">
    <property type="component" value="Unassembled WGS sequence"/>
</dbReference>
<sequence>MTYRPTVRGRRLARELRKLREEQRLTLQDVADRLAWSRATVSRLETGQTRPKPDDIAALLDLYGVPSPDRDALLTLAREAGRRGWWTAYADVFAGSYVALEDDASEIRTWDPQLIHGLLQTQDYSRAVITAGRLLATREQIERRVDARKIRQAILDRTDAPRLHMIMDEGALRRPIGGLQVMAAQLDKLVKMGERSFVTVQVLPFSTMEHAGLDGRFTILSYSDPADPDIAYVEGTMGDVYVESSAEIAKHRDRFRRIEEAALTPEESAHLMIEAARSGM</sequence>
<dbReference type="CDD" id="cd00093">
    <property type="entry name" value="HTH_XRE"/>
    <property type="match status" value="1"/>
</dbReference>
<dbReference type="InterPro" id="IPR001387">
    <property type="entry name" value="Cro/C1-type_HTH"/>
</dbReference>
<keyword evidence="3" id="KW-1185">Reference proteome</keyword>
<organism evidence="2 3">
    <name type="scientific">Actinomadura rubteroloni</name>
    <dbReference type="NCBI Taxonomy" id="1926885"/>
    <lineage>
        <taxon>Bacteria</taxon>
        <taxon>Bacillati</taxon>
        <taxon>Actinomycetota</taxon>
        <taxon>Actinomycetes</taxon>
        <taxon>Streptosporangiales</taxon>
        <taxon>Thermomonosporaceae</taxon>
        <taxon>Actinomadura</taxon>
    </lineage>
</organism>
<name>A0A2P4URM9_9ACTN</name>